<dbReference type="InterPro" id="IPR035919">
    <property type="entry name" value="EAL_sf"/>
</dbReference>
<comment type="caution">
    <text evidence="8">The sequence shown here is derived from an EMBL/GenBank/DDBJ whole genome shotgun (WGS) entry which is preliminary data.</text>
</comment>
<proteinExistence type="predicted"/>
<dbReference type="InterPro" id="IPR000014">
    <property type="entry name" value="PAS"/>
</dbReference>
<dbReference type="SMART" id="SM00091">
    <property type="entry name" value="PAS"/>
    <property type="match status" value="1"/>
</dbReference>
<evidence type="ECO:0000313" key="9">
    <source>
        <dbReference type="Proteomes" id="UP000094291"/>
    </source>
</evidence>
<dbReference type="SUPFAM" id="SSF55785">
    <property type="entry name" value="PYP-like sensor domain (PAS domain)"/>
    <property type="match status" value="1"/>
</dbReference>
<dbReference type="Pfam" id="PF13426">
    <property type="entry name" value="PAS_9"/>
    <property type="match status" value="1"/>
</dbReference>
<dbReference type="GO" id="GO:0071111">
    <property type="term" value="F:cyclic-guanylate-specific phosphodiesterase activity"/>
    <property type="evidence" value="ECO:0007669"/>
    <property type="project" value="UniProtKB-EC"/>
</dbReference>
<name>A0A1E2VCS2_9GAMM</name>
<dbReference type="InterPro" id="IPR035965">
    <property type="entry name" value="PAS-like_dom_sf"/>
</dbReference>
<evidence type="ECO:0000256" key="1">
    <source>
        <dbReference type="ARBA" id="ARBA00012282"/>
    </source>
</evidence>
<dbReference type="EMBL" id="MDTQ01000001">
    <property type="protein sequence ID" value="ODC04455.1"/>
    <property type="molecule type" value="Genomic_DNA"/>
</dbReference>
<evidence type="ECO:0000259" key="6">
    <source>
        <dbReference type="PROSITE" id="PS50883"/>
    </source>
</evidence>
<keyword evidence="3" id="KW-0472">Membrane</keyword>
<dbReference type="Gene3D" id="3.20.20.450">
    <property type="entry name" value="EAL domain"/>
    <property type="match status" value="1"/>
</dbReference>
<keyword evidence="2" id="KW-0973">c-di-GMP</keyword>
<dbReference type="InterPro" id="IPR001633">
    <property type="entry name" value="EAL_dom"/>
</dbReference>
<dbReference type="Proteomes" id="UP000094291">
    <property type="component" value="Unassembled WGS sequence"/>
</dbReference>
<dbReference type="PROSITE" id="PS50112">
    <property type="entry name" value="PAS"/>
    <property type="match status" value="1"/>
</dbReference>
<evidence type="ECO:0000313" key="8">
    <source>
        <dbReference type="EMBL" id="ODC04455.1"/>
    </source>
</evidence>
<dbReference type="CDD" id="cd00130">
    <property type="entry name" value="PAS"/>
    <property type="match status" value="1"/>
</dbReference>
<dbReference type="PROSITE" id="PS50883">
    <property type="entry name" value="EAL"/>
    <property type="match status" value="1"/>
</dbReference>
<dbReference type="InterPro" id="IPR029787">
    <property type="entry name" value="Nucleotide_cyclase"/>
</dbReference>
<evidence type="ECO:0000259" key="7">
    <source>
        <dbReference type="PROSITE" id="PS50887"/>
    </source>
</evidence>
<dbReference type="SUPFAM" id="SSF55073">
    <property type="entry name" value="Nucleotide cyclase"/>
    <property type="match status" value="1"/>
</dbReference>
<accession>A0A1E2VCS2</accession>
<dbReference type="SMART" id="SM00267">
    <property type="entry name" value="GGDEF"/>
    <property type="match status" value="1"/>
</dbReference>
<dbReference type="SMART" id="SM00052">
    <property type="entry name" value="EAL"/>
    <property type="match status" value="1"/>
</dbReference>
<keyword evidence="3" id="KW-1133">Transmembrane helix</keyword>
<dbReference type="PANTHER" id="PTHR44757">
    <property type="entry name" value="DIGUANYLATE CYCLASE DGCP"/>
    <property type="match status" value="1"/>
</dbReference>
<dbReference type="PROSITE" id="PS50887">
    <property type="entry name" value="GGDEF"/>
    <property type="match status" value="1"/>
</dbReference>
<dbReference type="InterPro" id="IPR000160">
    <property type="entry name" value="GGDEF_dom"/>
</dbReference>
<dbReference type="InterPro" id="IPR052155">
    <property type="entry name" value="Biofilm_reg_signaling"/>
</dbReference>
<dbReference type="Pfam" id="PF00563">
    <property type="entry name" value="EAL"/>
    <property type="match status" value="1"/>
</dbReference>
<gene>
    <name evidence="8" type="ORF">BFW38_13865</name>
</gene>
<dbReference type="NCBIfam" id="TIGR00254">
    <property type="entry name" value="GGDEF"/>
    <property type="match status" value="1"/>
</dbReference>
<dbReference type="InterPro" id="IPR001610">
    <property type="entry name" value="PAC"/>
</dbReference>
<dbReference type="PANTHER" id="PTHR44757:SF2">
    <property type="entry name" value="BIOFILM ARCHITECTURE MAINTENANCE PROTEIN MBAA"/>
    <property type="match status" value="1"/>
</dbReference>
<evidence type="ECO:0000259" key="4">
    <source>
        <dbReference type="PROSITE" id="PS50112"/>
    </source>
</evidence>
<organism evidence="8 9">
    <name type="scientific">Terasakiispira papahanaumokuakeensis</name>
    <dbReference type="NCBI Taxonomy" id="197479"/>
    <lineage>
        <taxon>Bacteria</taxon>
        <taxon>Pseudomonadati</taxon>
        <taxon>Pseudomonadota</taxon>
        <taxon>Gammaproteobacteria</taxon>
        <taxon>Oceanospirillales</taxon>
        <taxon>Terasakiispira</taxon>
    </lineage>
</organism>
<protein>
    <recommendedName>
        <fullName evidence="1">cyclic-guanylate-specific phosphodiesterase</fullName>
        <ecNumber evidence="1">3.1.4.52</ecNumber>
    </recommendedName>
</protein>
<dbReference type="STRING" id="197479.BFW38_13865"/>
<dbReference type="AlphaFoldDB" id="A0A1E2VCS2"/>
<dbReference type="EC" id="3.1.4.52" evidence="1"/>
<sequence length="648" mass="72805">MGVNDKAHRLLRWLITGLLSGAVGGILARWWGHSSELAARYGLESNLASFAVISLMGGVGGVLVAGAICFAIRGRQAPYFPISGAYYRQHRQLQLASRVFECANEGIMITDANNRIVAVNQAFTRITGYTPEAVIGRDPEMLSSGRHDAHFYAQMWAALAEHGCWQGEVWNRRQDGSFFPEWLSITEDRDDQHRLQHYIATFSDLTERKEAEARVRYLADHDVLTGLANRHGLAEQVRQDLRIAEWKGHSLALMFMDLDRFQTINDSLGHRVGDQLLQQMALRLQETLGPAGMVARLGGDDFVILMPVVDSPNQAADMTRQLQTAVSTPFVLGDHSLLMTSSVGIALYPMDGHDFDLLLRNADAALNHAKRAGRDNFQFFTPSMNAQVLARLTKENALRQALSRNEFRLMIQPQVRLEDSQLCGCEVLIRWHHPEWGLVPPDQFIPLAEETGLIQSIGLWVLRESCLEARRWLDRGLPPLMLSVNLSALQFRSGLVDWVEQVLAETGYPARWLEVEVTESVLMEDPEHAVVMLQAMKALGIRVALDDFGTGYSSLAYLKRFPIDKLKIDRAFIDGLPDDGDDIALVRLIIDIARHLNLETIAEGVEKEDQRVFLLEAGCQQLQGFLFAPPLAPEDFLEWRQQHTSRSK</sequence>
<dbReference type="SMART" id="SM00086">
    <property type="entry name" value="PAC"/>
    <property type="match status" value="1"/>
</dbReference>
<feature type="domain" description="PAS" evidence="4">
    <location>
        <begin position="92"/>
        <end position="137"/>
    </location>
</feature>
<dbReference type="RefSeq" id="WP_068999437.1">
    <property type="nucleotide sequence ID" value="NZ_MDTQ01000001.1"/>
</dbReference>
<dbReference type="Gene3D" id="3.30.450.20">
    <property type="entry name" value="PAS domain"/>
    <property type="match status" value="1"/>
</dbReference>
<reference evidence="8 9" key="1">
    <citation type="submission" date="2016-08" db="EMBL/GenBank/DDBJ databases">
        <authorList>
            <person name="Seilhamer J.J."/>
        </authorList>
    </citation>
    <scope>NUCLEOTIDE SEQUENCE [LARGE SCALE GENOMIC DNA]</scope>
    <source>
        <strain evidence="8 9">PH27A</strain>
    </source>
</reference>
<dbReference type="Pfam" id="PF00990">
    <property type="entry name" value="GGDEF"/>
    <property type="match status" value="1"/>
</dbReference>
<keyword evidence="9" id="KW-1185">Reference proteome</keyword>
<feature type="domain" description="GGDEF" evidence="7">
    <location>
        <begin position="249"/>
        <end position="382"/>
    </location>
</feature>
<dbReference type="NCBIfam" id="TIGR00229">
    <property type="entry name" value="sensory_box"/>
    <property type="match status" value="1"/>
</dbReference>
<dbReference type="CDD" id="cd01948">
    <property type="entry name" value="EAL"/>
    <property type="match status" value="1"/>
</dbReference>
<feature type="transmembrane region" description="Helical" evidence="3">
    <location>
        <begin position="12"/>
        <end position="31"/>
    </location>
</feature>
<feature type="domain" description="PAC" evidence="5">
    <location>
        <begin position="165"/>
        <end position="217"/>
    </location>
</feature>
<dbReference type="SUPFAM" id="SSF141868">
    <property type="entry name" value="EAL domain-like"/>
    <property type="match status" value="1"/>
</dbReference>
<dbReference type="InterPro" id="IPR000700">
    <property type="entry name" value="PAS-assoc_C"/>
</dbReference>
<dbReference type="InterPro" id="IPR043128">
    <property type="entry name" value="Rev_trsase/Diguanyl_cyclase"/>
</dbReference>
<evidence type="ECO:0000256" key="3">
    <source>
        <dbReference type="SAM" id="Phobius"/>
    </source>
</evidence>
<dbReference type="FunFam" id="3.20.20.450:FF:000001">
    <property type="entry name" value="Cyclic di-GMP phosphodiesterase yahA"/>
    <property type="match status" value="1"/>
</dbReference>
<feature type="domain" description="EAL" evidence="6">
    <location>
        <begin position="391"/>
        <end position="644"/>
    </location>
</feature>
<dbReference type="Gene3D" id="3.30.70.270">
    <property type="match status" value="1"/>
</dbReference>
<keyword evidence="3" id="KW-0812">Transmembrane</keyword>
<evidence type="ECO:0000259" key="5">
    <source>
        <dbReference type="PROSITE" id="PS50113"/>
    </source>
</evidence>
<dbReference type="PROSITE" id="PS50113">
    <property type="entry name" value="PAC"/>
    <property type="match status" value="1"/>
</dbReference>
<dbReference type="OrthoDB" id="8416215at2"/>
<feature type="transmembrane region" description="Helical" evidence="3">
    <location>
        <begin position="51"/>
        <end position="72"/>
    </location>
</feature>
<dbReference type="CDD" id="cd01949">
    <property type="entry name" value="GGDEF"/>
    <property type="match status" value="1"/>
</dbReference>
<evidence type="ECO:0000256" key="2">
    <source>
        <dbReference type="ARBA" id="ARBA00022636"/>
    </source>
</evidence>